<proteinExistence type="inferred from homology"/>
<dbReference type="Proteomes" id="UP000381093">
    <property type="component" value="Unassembled WGS sequence"/>
</dbReference>
<evidence type="ECO:0000313" key="7">
    <source>
        <dbReference type="EMBL" id="VVO38728.1"/>
    </source>
</evidence>
<sequence>MIQSFGQVADTLQAINHGTEQNLAQDDALRAADTSLRLNQQAYAQGENSIMQVLEAERAYEQALLGQIRAKTARYLDTVQLFVALGGNAVGVFEQRLAARDRTDQQPL</sequence>
<accession>A0A5E7FGY2</accession>
<evidence type="ECO:0000256" key="5">
    <source>
        <dbReference type="ARBA" id="ARBA00023136"/>
    </source>
</evidence>
<keyword evidence="3" id="KW-1134">Transmembrane beta strand</keyword>
<dbReference type="Gene3D" id="1.20.1600.10">
    <property type="entry name" value="Outer membrane efflux proteins (OEP)"/>
    <property type="match status" value="1"/>
</dbReference>
<dbReference type="EMBL" id="CABVHW010000030">
    <property type="protein sequence ID" value="VVO38728.1"/>
    <property type="molecule type" value="Genomic_DNA"/>
</dbReference>
<dbReference type="GO" id="GO:0016020">
    <property type="term" value="C:membrane"/>
    <property type="evidence" value="ECO:0007669"/>
    <property type="project" value="UniProtKB-SubCell"/>
</dbReference>
<dbReference type="Pfam" id="PF02321">
    <property type="entry name" value="OEP"/>
    <property type="match status" value="1"/>
</dbReference>
<comment type="similarity">
    <text evidence="2">Belongs to the outer membrane factor (OMF) (TC 1.B.17) family.</text>
</comment>
<evidence type="ECO:0000256" key="1">
    <source>
        <dbReference type="ARBA" id="ARBA00004370"/>
    </source>
</evidence>
<keyword evidence="6" id="KW-0998">Cell outer membrane</keyword>
<evidence type="ECO:0000256" key="2">
    <source>
        <dbReference type="ARBA" id="ARBA00007613"/>
    </source>
</evidence>
<protein>
    <submittedName>
        <fullName evidence="7">Uncharacterized protein</fullName>
    </submittedName>
</protein>
<evidence type="ECO:0000256" key="4">
    <source>
        <dbReference type="ARBA" id="ARBA00022692"/>
    </source>
</evidence>
<dbReference type="AlphaFoldDB" id="A0A5E7FGY2"/>
<name>A0A5E7FGY2_PSEFL</name>
<keyword evidence="5" id="KW-0472">Membrane</keyword>
<reference evidence="7 8" key="1">
    <citation type="submission" date="2019-09" db="EMBL/GenBank/DDBJ databases">
        <authorList>
            <person name="Chandra G."/>
            <person name="Truman W A."/>
        </authorList>
    </citation>
    <scope>NUCLEOTIDE SEQUENCE [LARGE SCALE GENOMIC DNA]</scope>
    <source>
        <strain evidence="7">PS710</strain>
    </source>
</reference>
<comment type="subcellular location">
    <subcellularLocation>
        <location evidence="1">Membrane</location>
    </subcellularLocation>
</comment>
<evidence type="ECO:0000313" key="8">
    <source>
        <dbReference type="Proteomes" id="UP000381093"/>
    </source>
</evidence>
<organism evidence="7 8">
    <name type="scientific">Pseudomonas fluorescens</name>
    <dbReference type="NCBI Taxonomy" id="294"/>
    <lineage>
        <taxon>Bacteria</taxon>
        <taxon>Pseudomonadati</taxon>
        <taxon>Pseudomonadota</taxon>
        <taxon>Gammaproteobacteria</taxon>
        <taxon>Pseudomonadales</taxon>
        <taxon>Pseudomonadaceae</taxon>
        <taxon>Pseudomonas</taxon>
    </lineage>
</organism>
<evidence type="ECO:0000256" key="6">
    <source>
        <dbReference type="ARBA" id="ARBA00023237"/>
    </source>
</evidence>
<evidence type="ECO:0000256" key="3">
    <source>
        <dbReference type="ARBA" id="ARBA00022452"/>
    </source>
</evidence>
<dbReference type="InterPro" id="IPR003423">
    <property type="entry name" value="OMP_efflux"/>
</dbReference>
<dbReference type="SUPFAM" id="SSF56954">
    <property type="entry name" value="Outer membrane efflux proteins (OEP)"/>
    <property type="match status" value="1"/>
</dbReference>
<gene>
    <name evidence="7" type="ORF">PS710_05646</name>
</gene>
<keyword evidence="4" id="KW-0812">Transmembrane</keyword>
<dbReference type="GO" id="GO:0015562">
    <property type="term" value="F:efflux transmembrane transporter activity"/>
    <property type="evidence" value="ECO:0007669"/>
    <property type="project" value="InterPro"/>
</dbReference>